<evidence type="ECO:0000313" key="3">
    <source>
        <dbReference type="Proteomes" id="UP000182321"/>
    </source>
</evidence>
<dbReference type="AlphaFoldDB" id="A0A1H7GZZ3"/>
<dbReference type="EMBL" id="FNZX01000005">
    <property type="protein sequence ID" value="SEK43736.1"/>
    <property type="molecule type" value="Genomic_DNA"/>
</dbReference>
<evidence type="ECO:0000256" key="1">
    <source>
        <dbReference type="SAM" id="Phobius"/>
    </source>
</evidence>
<dbReference type="InterPro" id="IPR018674">
    <property type="entry name" value="DUF2142_membrane"/>
</dbReference>
<evidence type="ECO:0000313" key="2">
    <source>
        <dbReference type="EMBL" id="SEK43736.1"/>
    </source>
</evidence>
<feature type="transmembrane region" description="Helical" evidence="1">
    <location>
        <begin position="53"/>
        <end position="72"/>
    </location>
</feature>
<gene>
    <name evidence="2" type="ORF">SAMN02910377_00870</name>
</gene>
<keyword evidence="3" id="KW-1185">Reference proteome</keyword>
<accession>A0A1H7GZZ3</accession>
<feature type="transmembrane region" description="Helical" evidence="1">
    <location>
        <begin position="432"/>
        <end position="450"/>
    </location>
</feature>
<dbReference type="RefSeq" id="WP_074789611.1">
    <property type="nucleotide sequence ID" value="NZ_FNZX01000005.1"/>
</dbReference>
<feature type="transmembrane region" description="Helical" evidence="1">
    <location>
        <begin position="462"/>
        <end position="483"/>
    </location>
</feature>
<reference evidence="3" key="1">
    <citation type="submission" date="2016-10" db="EMBL/GenBank/DDBJ databases">
        <authorList>
            <person name="Varghese N."/>
        </authorList>
    </citation>
    <scope>NUCLEOTIDE SEQUENCE [LARGE SCALE GENOMIC DNA]</scope>
    <source>
        <strain evidence="3">ACV-9</strain>
    </source>
</reference>
<feature type="transmembrane region" description="Helical" evidence="1">
    <location>
        <begin position="227"/>
        <end position="253"/>
    </location>
</feature>
<feature type="transmembrane region" description="Helical" evidence="1">
    <location>
        <begin position="340"/>
        <end position="358"/>
    </location>
</feature>
<keyword evidence="1" id="KW-0472">Membrane</keyword>
<keyword evidence="1" id="KW-0812">Transmembrane</keyword>
<feature type="transmembrane region" description="Helical" evidence="1">
    <location>
        <begin position="295"/>
        <end position="320"/>
    </location>
</feature>
<sequence length="561" mass="63837">MEKLKSFFYPMTMDKAFKLGTVLVSAFGIIFSIVFFCLNAFDTSKTKFYNGYFALILIVMIALTIYLARFLLLDKEWSYSKIYLVLAIGWSICMQFVMPPISGADEVQHFYSAYHCSNIYLGMKDHDFDTTPGSYGNWIEGTSYFYMRAEDYYKLPYIDVTFPYQYQILADGNWVHTDDDMKELVQCYTKPTQARRYLLSGLGIAIARLLGFGFSGVVFMGRFMNSLTLILAGWVCIKLLPVGKLQLLMFSLFPTTLQLCASYSYDNMSILFSFILLTVCLYLSQEKTKVHAWHVYLIGLIVVILIPNKMVYTLFAVWFFAIPLKKWWTDVAKSKKWYEYVLAGAFIAGALVVIKKFAGKYKYQLYDMFVLSHNHATIEQDASRAAYSMYDVMADPIGTLKFAWEGIKVDFWYNINHVIGSELGHIKLNAQVPMACIIVMLVVLIVGLIINKGNRLKKWQYVIIGLGLLACVVAIFAGCLVRFTPAEGSERIQISYRYLIPVYMCMCIALGSDAKENKKALALILIQNVALMVGLCGTIYFLMHLRDGMAAPEILNAIGIY</sequence>
<feature type="transmembrane region" description="Helical" evidence="1">
    <location>
        <begin position="21"/>
        <end position="41"/>
    </location>
</feature>
<keyword evidence="1" id="KW-1133">Transmembrane helix</keyword>
<feature type="transmembrane region" description="Helical" evidence="1">
    <location>
        <begin position="197"/>
        <end position="220"/>
    </location>
</feature>
<dbReference type="Proteomes" id="UP000182321">
    <property type="component" value="Unassembled WGS sequence"/>
</dbReference>
<protein>
    <submittedName>
        <fullName evidence="2">Predicted membrane protein</fullName>
    </submittedName>
</protein>
<feature type="transmembrane region" description="Helical" evidence="1">
    <location>
        <begin position="84"/>
        <end position="102"/>
    </location>
</feature>
<feature type="transmembrane region" description="Helical" evidence="1">
    <location>
        <begin position="520"/>
        <end position="542"/>
    </location>
</feature>
<feature type="transmembrane region" description="Helical" evidence="1">
    <location>
        <begin position="495"/>
        <end position="514"/>
    </location>
</feature>
<name>A0A1H7GZZ3_9FIRM</name>
<feature type="transmembrane region" description="Helical" evidence="1">
    <location>
        <begin position="265"/>
        <end position="283"/>
    </location>
</feature>
<dbReference type="Pfam" id="PF09913">
    <property type="entry name" value="DUF2142"/>
    <property type="match status" value="1"/>
</dbReference>
<proteinExistence type="predicted"/>
<organism evidence="2 3">
    <name type="scientific">Pseudobutyrivibrio ruminis</name>
    <dbReference type="NCBI Taxonomy" id="46206"/>
    <lineage>
        <taxon>Bacteria</taxon>
        <taxon>Bacillati</taxon>
        <taxon>Bacillota</taxon>
        <taxon>Clostridia</taxon>
        <taxon>Lachnospirales</taxon>
        <taxon>Lachnospiraceae</taxon>
        <taxon>Pseudobutyrivibrio</taxon>
    </lineage>
</organism>